<evidence type="ECO:0000313" key="5">
    <source>
        <dbReference type="EMBL" id="AWR96552.1"/>
    </source>
</evidence>
<dbReference type="CDD" id="cd09876">
    <property type="entry name" value="PIN_Nob1-like"/>
    <property type="match status" value="1"/>
</dbReference>
<evidence type="ECO:0000313" key="6">
    <source>
        <dbReference type="Proteomes" id="UP000248410"/>
    </source>
</evidence>
<accession>A0A2U9IKI3</accession>
<sequence>MAQIVFDTAGFLAGLENSFEKVYTTIEVINEVKDSESSKILDYAMSSGKIIVLSPSMSSLKKVKSILEDMNEKTLSKTDISVIALALDLSPSIVFTDDLSVQNVLFKLHIKYQSVKLNYNITRTKRIRYKCINCNRIFNNYISECPYCGGKIVKI</sequence>
<keyword evidence="1" id="KW-0540">Nuclease</keyword>
<dbReference type="KEGG" id="asul:DFR86_02635"/>
<keyword evidence="3" id="KW-0378">Hydrolase</keyword>
<dbReference type="Pfam" id="PF17146">
    <property type="entry name" value="PIN_6"/>
    <property type="match status" value="1"/>
</dbReference>
<dbReference type="GO" id="GO:0030490">
    <property type="term" value="P:maturation of SSU-rRNA"/>
    <property type="evidence" value="ECO:0007669"/>
    <property type="project" value="TreeGrafter"/>
</dbReference>
<keyword evidence="6" id="KW-1185">Reference proteome</keyword>
<dbReference type="GO" id="GO:0046872">
    <property type="term" value="F:metal ion binding"/>
    <property type="evidence" value="ECO:0007669"/>
    <property type="project" value="UniProtKB-KW"/>
</dbReference>
<dbReference type="GO" id="GO:0016787">
    <property type="term" value="F:hydrolase activity"/>
    <property type="evidence" value="ECO:0007669"/>
    <property type="project" value="UniProtKB-KW"/>
</dbReference>
<gene>
    <name evidence="5" type="ORF">DFR86_02635</name>
</gene>
<dbReference type="GO" id="GO:0004521">
    <property type="term" value="F:RNA endonuclease activity"/>
    <property type="evidence" value="ECO:0007669"/>
    <property type="project" value="TreeGrafter"/>
</dbReference>
<evidence type="ECO:0000256" key="2">
    <source>
        <dbReference type="ARBA" id="ARBA00022723"/>
    </source>
</evidence>
<protein>
    <submittedName>
        <fullName evidence="5">DNA-binding protein</fullName>
    </submittedName>
</protein>
<keyword evidence="5" id="KW-0238">DNA-binding</keyword>
<dbReference type="PANTHER" id="PTHR12814">
    <property type="entry name" value="RNA-BINDING PROTEIN NOB1"/>
    <property type="match status" value="1"/>
</dbReference>
<dbReference type="GeneID" id="36836830"/>
<dbReference type="OrthoDB" id="27944at2157"/>
<evidence type="ECO:0000259" key="4">
    <source>
        <dbReference type="SMART" id="SM00670"/>
    </source>
</evidence>
<dbReference type="InterPro" id="IPR033411">
    <property type="entry name" value="Ribonuclease_PIN"/>
</dbReference>
<dbReference type="Proteomes" id="UP000248410">
    <property type="component" value="Chromosome"/>
</dbReference>
<evidence type="ECO:0000256" key="3">
    <source>
        <dbReference type="ARBA" id="ARBA00022801"/>
    </source>
</evidence>
<dbReference type="RefSeq" id="WP_110379442.1">
    <property type="nucleotide sequence ID" value="NZ_CP029288.2"/>
</dbReference>
<reference evidence="5 6" key="1">
    <citation type="submission" date="2018-05" db="EMBL/GenBank/DDBJ databases">
        <title>Complete Genome Sequences of Extremely Thermoacidophilic, Metal-Mobilizing Type-Strain Members of the Archaeal Family Sulfolobaceae: Acidianus brierleyi DSM-1651T, Acidianus sulfidivorans DSM-18786T, Metallosphaera hakonensis DSM-7519T, and Metallosphaera prunae DSM-10039T.</title>
        <authorList>
            <person name="Counts J.A."/>
            <person name="Kelly R.M."/>
        </authorList>
    </citation>
    <scope>NUCLEOTIDE SEQUENCE [LARGE SCALE GENOMIC DNA]</scope>
    <source>
        <strain evidence="5 6">JP7</strain>
    </source>
</reference>
<feature type="domain" description="PIN" evidence="4">
    <location>
        <begin position="2"/>
        <end position="103"/>
    </location>
</feature>
<dbReference type="Gene3D" id="3.40.50.1010">
    <property type="entry name" value="5'-nuclease"/>
    <property type="match status" value="1"/>
</dbReference>
<dbReference type="GO" id="GO:0003677">
    <property type="term" value="F:DNA binding"/>
    <property type="evidence" value="ECO:0007669"/>
    <property type="project" value="UniProtKB-KW"/>
</dbReference>
<dbReference type="EMBL" id="CP029288">
    <property type="protein sequence ID" value="AWR96552.1"/>
    <property type="molecule type" value="Genomic_DNA"/>
</dbReference>
<dbReference type="InterPro" id="IPR002716">
    <property type="entry name" value="PIN_dom"/>
</dbReference>
<dbReference type="GO" id="GO:0030688">
    <property type="term" value="C:preribosome, small subunit precursor"/>
    <property type="evidence" value="ECO:0007669"/>
    <property type="project" value="TreeGrafter"/>
</dbReference>
<proteinExistence type="predicted"/>
<name>A0A2U9IKI3_9CREN</name>
<evidence type="ECO:0000256" key="1">
    <source>
        <dbReference type="ARBA" id="ARBA00022722"/>
    </source>
</evidence>
<keyword evidence="2" id="KW-0479">Metal-binding</keyword>
<organism evidence="5 6">
    <name type="scientific">Acidianus sulfidivorans JP7</name>
    <dbReference type="NCBI Taxonomy" id="619593"/>
    <lineage>
        <taxon>Archaea</taxon>
        <taxon>Thermoproteota</taxon>
        <taxon>Thermoprotei</taxon>
        <taxon>Sulfolobales</taxon>
        <taxon>Sulfolobaceae</taxon>
        <taxon>Acidianus</taxon>
    </lineage>
</organism>
<dbReference type="InterPro" id="IPR039907">
    <property type="entry name" value="NOB1"/>
</dbReference>
<dbReference type="AlphaFoldDB" id="A0A2U9IKI3"/>
<dbReference type="SMART" id="SM00670">
    <property type="entry name" value="PINc"/>
    <property type="match status" value="1"/>
</dbReference>
<dbReference type="PANTHER" id="PTHR12814:SF2">
    <property type="entry name" value="RNA-BINDING PROTEIN NOB1"/>
    <property type="match status" value="1"/>
</dbReference>